<feature type="transmembrane region" description="Helical" evidence="7">
    <location>
        <begin position="430"/>
        <end position="451"/>
    </location>
</feature>
<comment type="similarity">
    <text evidence="2">Belongs to the polysaccharide synthase family.</text>
</comment>
<feature type="transmembrane region" description="Helical" evidence="7">
    <location>
        <begin position="62"/>
        <end position="89"/>
    </location>
</feature>
<dbReference type="Proteomes" id="UP000027153">
    <property type="component" value="Unassembled WGS sequence"/>
</dbReference>
<dbReference type="InterPro" id="IPR050833">
    <property type="entry name" value="Poly_Biosynth_Transport"/>
</dbReference>
<reference evidence="8 9" key="1">
    <citation type="journal article" date="2013" name="Nature">
        <title>Anaerobic oxidation of methane coupled to nitrate reduction in a novel archaeal lineage.</title>
        <authorList>
            <person name="Haroon M.F."/>
            <person name="Hu S."/>
            <person name="Shi Y."/>
            <person name="Imelfort M."/>
            <person name="Keller J."/>
            <person name="Hugenholtz P."/>
            <person name="Yuan Z."/>
            <person name="Tyson G.W."/>
        </authorList>
    </citation>
    <scope>NUCLEOTIDE SEQUENCE [LARGE SCALE GENOMIC DNA]</scope>
    <source>
        <strain evidence="8 9">ANME-2d</strain>
    </source>
</reference>
<feature type="transmembrane region" description="Helical" evidence="7">
    <location>
        <begin position="263"/>
        <end position="283"/>
    </location>
</feature>
<gene>
    <name evidence="8" type="ORF">ANME2D_01685</name>
</gene>
<evidence type="ECO:0000313" key="8">
    <source>
        <dbReference type="EMBL" id="KCZ72280.1"/>
    </source>
</evidence>
<feature type="transmembrane region" description="Helical" evidence="7">
    <location>
        <begin position="304"/>
        <end position="327"/>
    </location>
</feature>
<dbReference type="PANTHER" id="PTHR30250">
    <property type="entry name" value="PST FAMILY PREDICTED COLANIC ACID TRANSPORTER"/>
    <property type="match status" value="1"/>
</dbReference>
<feature type="transmembrane region" description="Helical" evidence="7">
    <location>
        <begin position="174"/>
        <end position="192"/>
    </location>
</feature>
<accession>A0A062VAB1</accession>
<dbReference type="PANTHER" id="PTHR30250:SF10">
    <property type="entry name" value="LIPOPOLYSACCHARIDE BIOSYNTHESIS PROTEIN WZXC"/>
    <property type="match status" value="1"/>
</dbReference>
<evidence type="ECO:0000256" key="2">
    <source>
        <dbReference type="ARBA" id="ARBA00007430"/>
    </source>
</evidence>
<evidence type="ECO:0000256" key="4">
    <source>
        <dbReference type="ARBA" id="ARBA00022692"/>
    </source>
</evidence>
<feature type="transmembrane region" description="Helical" evidence="7">
    <location>
        <begin position="378"/>
        <end position="393"/>
    </location>
</feature>
<evidence type="ECO:0000256" key="6">
    <source>
        <dbReference type="ARBA" id="ARBA00023136"/>
    </source>
</evidence>
<dbReference type="AlphaFoldDB" id="A0A062VAB1"/>
<evidence type="ECO:0000256" key="3">
    <source>
        <dbReference type="ARBA" id="ARBA00022475"/>
    </source>
</evidence>
<comment type="subcellular location">
    <subcellularLocation>
        <location evidence="1">Cell membrane</location>
        <topology evidence="1">Multi-pass membrane protein</topology>
    </subcellularLocation>
</comment>
<dbReference type="EMBL" id="JMIY01000003">
    <property type="protein sequence ID" value="KCZ72280.1"/>
    <property type="molecule type" value="Genomic_DNA"/>
</dbReference>
<sequence length="499" mass="56029">MGTIFFYSNAAYKYTLQILVSMSLIRKTTRGLFWVSFSTVLLKVINFILTIILARLLEPGHFGLVAIGLIIVNFFEIFRDLGIGTALIYKKDSVDKAANTAFFLFPMFAVIFYVVSYLIAPSAAYFFNEPEVEAIIRALSFIFVIGSFWALPNSLLDKNLEFKKKIIPQVVPKIGYGIVAISLALNGFGVWSLVIGRLALEMLSVLAIWFVVDWRPSYRFDTKTASELISYGRQVVGANILLFLISIIDVTFIGRLLGADNLGFYAIALGIANLFASQVSIIVDRVMFPVYSTIQDNRTALKKAYIRTIKYVSLISIPATFGIFIIAEDFIKVVYGDKWLPAVAALQVLCFYGLSWSLISTTENLYLAAGKPEVRTKFKLLQLILMSVLMYPLTMRYGIFGASIAAMLPSTLIMFLTFREAGKIIDESFAYIAKSFVPGIKGSLVLILAIYAWQYVSDPYSPILRLSFSIILGSSVYITSLWLIRRDLFLEIKDMITRR</sequence>
<feature type="transmembrane region" description="Helical" evidence="7">
    <location>
        <begin position="198"/>
        <end position="214"/>
    </location>
</feature>
<feature type="transmembrane region" description="Helical" evidence="7">
    <location>
        <begin position="134"/>
        <end position="153"/>
    </location>
</feature>
<feature type="transmembrane region" description="Helical" evidence="7">
    <location>
        <begin position="101"/>
        <end position="128"/>
    </location>
</feature>
<keyword evidence="6 7" id="KW-0472">Membrane</keyword>
<feature type="transmembrane region" description="Helical" evidence="7">
    <location>
        <begin position="235"/>
        <end position="257"/>
    </location>
</feature>
<keyword evidence="9" id="KW-1185">Reference proteome</keyword>
<organism evidence="8 9">
    <name type="scientific">Candidatus Methanoperedens nitratireducens</name>
    <dbReference type="NCBI Taxonomy" id="1392998"/>
    <lineage>
        <taxon>Archaea</taxon>
        <taxon>Methanobacteriati</taxon>
        <taxon>Methanobacteriota</taxon>
        <taxon>Stenosarchaea group</taxon>
        <taxon>Methanomicrobia</taxon>
        <taxon>Methanosarcinales</taxon>
        <taxon>ANME-2 cluster</taxon>
        <taxon>Candidatus Methanoperedentaceae</taxon>
        <taxon>Candidatus Methanoperedens</taxon>
    </lineage>
</organism>
<protein>
    <submittedName>
        <fullName evidence="8">Membrane protein involved in the export of O-antigen and teichoic acid</fullName>
    </submittedName>
</protein>
<evidence type="ECO:0000256" key="7">
    <source>
        <dbReference type="SAM" id="Phobius"/>
    </source>
</evidence>
<feature type="transmembrane region" description="Helical" evidence="7">
    <location>
        <begin position="339"/>
        <end position="358"/>
    </location>
</feature>
<comment type="caution">
    <text evidence="8">The sequence shown here is derived from an EMBL/GenBank/DDBJ whole genome shotgun (WGS) entry which is preliminary data.</text>
</comment>
<dbReference type="Pfam" id="PF13440">
    <property type="entry name" value="Polysacc_synt_3"/>
    <property type="match status" value="1"/>
</dbReference>
<feature type="transmembrane region" description="Helical" evidence="7">
    <location>
        <begin position="463"/>
        <end position="484"/>
    </location>
</feature>
<feature type="transmembrane region" description="Helical" evidence="7">
    <location>
        <begin position="32"/>
        <end position="56"/>
    </location>
</feature>
<feature type="transmembrane region" description="Helical" evidence="7">
    <location>
        <begin position="399"/>
        <end position="418"/>
    </location>
</feature>
<dbReference type="GO" id="GO:0005886">
    <property type="term" value="C:plasma membrane"/>
    <property type="evidence" value="ECO:0007669"/>
    <property type="project" value="UniProtKB-SubCell"/>
</dbReference>
<evidence type="ECO:0000313" key="9">
    <source>
        <dbReference type="Proteomes" id="UP000027153"/>
    </source>
</evidence>
<keyword evidence="3" id="KW-1003">Cell membrane</keyword>
<keyword evidence="5 7" id="KW-1133">Transmembrane helix</keyword>
<dbReference type="CDD" id="cd13127">
    <property type="entry name" value="MATE_tuaB_like"/>
    <property type="match status" value="1"/>
</dbReference>
<evidence type="ECO:0000256" key="1">
    <source>
        <dbReference type="ARBA" id="ARBA00004651"/>
    </source>
</evidence>
<evidence type="ECO:0000256" key="5">
    <source>
        <dbReference type="ARBA" id="ARBA00022989"/>
    </source>
</evidence>
<proteinExistence type="inferred from homology"/>
<keyword evidence="4 7" id="KW-0812">Transmembrane</keyword>
<name>A0A062VAB1_9EURY</name>